<keyword evidence="1" id="KW-0863">Zinc-finger</keyword>
<evidence type="ECO:0000259" key="4">
    <source>
        <dbReference type="PROSITE" id="PS50966"/>
    </source>
</evidence>
<evidence type="ECO:0000256" key="2">
    <source>
        <dbReference type="SAM" id="MobiDB-lite"/>
    </source>
</evidence>
<keyword evidence="1" id="KW-0862">Zinc</keyword>
<dbReference type="Gene3D" id="3.30.40.10">
    <property type="entry name" value="Zinc/RING finger domain, C3HC4 (zinc finger)"/>
    <property type="match status" value="1"/>
</dbReference>
<dbReference type="RefSeq" id="XP_031912998.1">
    <property type="nucleotide sequence ID" value="XM_032057375.1"/>
</dbReference>
<organism evidence="5 6">
    <name type="scientific">Aspergillus pseudotamarii</name>
    <dbReference type="NCBI Taxonomy" id="132259"/>
    <lineage>
        <taxon>Eukaryota</taxon>
        <taxon>Fungi</taxon>
        <taxon>Dikarya</taxon>
        <taxon>Ascomycota</taxon>
        <taxon>Pezizomycotina</taxon>
        <taxon>Eurotiomycetes</taxon>
        <taxon>Eurotiomycetidae</taxon>
        <taxon>Eurotiales</taxon>
        <taxon>Aspergillaceae</taxon>
        <taxon>Aspergillus</taxon>
        <taxon>Aspergillus subgen. Circumdati</taxon>
    </lineage>
</organism>
<dbReference type="InterPro" id="IPR013083">
    <property type="entry name" value="Znf_RING/FYVE/PHD"/>
</dbReference>
<dbReference type="InterPro" id="IPR001841">
    <property type="entry name" value="Znf_RING"/>
</dbReference>
<feature type="domain" description="RING-type" evidence="3">
    <location>
        <begin position="249"/>
        <end position="297"/>
    </location>
</feature>
<reference evidence="5 6" key="1">
    <citation type="submission" date="2019-04" db="EMBL/GenBank/DDBJ databases">
        <title>Friends and foes A comparative genomics study of 23 Aspergillus species from section Flavi.</title>
        <authorList>
            <consortium name="DOE Joint Genome Institute"/>
            <person name="Kjaerbolling I."/>
            <person name="Vesth T."/>
            <person name="Frisvad J.C."/>
            <person name="Nybo J.L."/>
            <person name="Theobald S."/>
            <person name="Kildgaard S."/>
            <person name="Isbrandt T."/>
            <person name="Kuo A."/>
            <person name="Sato A."/>
            <person name="Lyhne E.K."/>
            <person name="Kogle M.E."/>
            <person name="Wiebenga A."/>
            <person name="Kun R.S."/>
            <person name="Lubbers R.J."/>
            <person name="Makela M.R."/>
            <person name="Barry K."/>
            <person name="Chovatia M."/>
            <person name="Clum A."/>
            <person name="Daum C."/>
            <person name="Haridas S."/>
            <person name="He G."/>
            <person name="LaButti K."/>
            <person name="Lipzen A."/>
            <person name="Mondo S."/>
            <person name="Riley R."/>
            <person name="Salamov A."/>
            <person name="Simmons B.A."/>
            <person name="Magnuson J.K."/>
            <person name="Henrissat B."/>
            <person name="Mortensen U.H."/>
            <person name="Larsen T.O."/>
            <person name="Devries R.P."/>
            <person name="Grigoriev I.V."/>
            <person name="Machida M."/>
            <person name="Baker S.E."/>
            <person name="Andersen M.R."/>
        </authorList>
    </citation>
    <scope>NUCLEOTIDE SEQUENCE [LARGE SCALE GENOMIC DNA]</scope>
    <source>
        <strain evidence="5 6">CBS 117625</strain>
    </source>
</reference>
<dbReference type="Pfam" id="PF13639">
    <property type="entry name" value="zf-RING_2"/>
    <property type="match status" value="1"/>
</dbReference>
<evidence type="ECO:0000259" key="3">
    <source>
        <dbReference type="PROSITE" id="PS50089"/>
    </source>
</evidence>
<sequence>MGATRTASSRQQITTASSPADHTRTPPIGRTPTSRRKRSADEKTSITSTSAKRTRINGGDRPAIPTDPKDVIDLTGDSPVASLQKKTPSARTKQSPDERITERRARVFRRKPPQTFLQRLNRATTQRMFVLGHTVTGVDDVPEMSFDIAGTTGNIYTTVIGKEPTCTCPDARKGNQCKHICYGNPATPTVSAGILIYGKPFSTHHCTLPNLILITQELREIYEGSSLSREQTKVDDDNGGRRKAVEGECPICFMEFEPDREEIVWCRAACGNNIHKTCFQQWAVTQRSQGVRCVYCRSPWQADTSDVNLEQLRAHGQATAEGYINVASQLGLSGQRGTRPSLLFNISSFLGLPTIVSLWFA</sequence>
<name>A0A5N6SQR8_ASPPS</name>
<dbReference type="PROSITE" id="PS50966">
    <property type="entry name" value="ZF_SWIM"/>
    <property type="match status" value="1"/>
</dbReference>
<dbReference type="GeneID" id="43641585"/>
<feature type="compositionally biased region" description="Basic and acidic residues" evidence="2">
    <location>
        <begin position="94"/>
        <end position="104"/>
    </location>
</feature>
<feature type="compositionally biased region" description="Polar residues" evidence="2">
    <location>
        <begin position="1"/>
        <end position="20"/>
    </location>
</feature>
<accession>A0A5N6SQR8</accession>
<keyword evidence="1" id="KW-0479">Metal-binding</keyword>
<dbReference type="GO" id="GO:0008270">
    <property type="term" value="F:zinc ion binding"/>
    <property type="evidence" value="ECO:0007669"/>
    <property type="project" value="UniProtKB-KW"/>
</dbReference>
<dbReference type="PROSITE" id="PS50089">
    <property type="entry name" value="ZF_RING_2"/>
    <property type="match status" value="1"/>
</dbReference>
<dbReference type="CDD" id="cd16494">
    <property type="entry name" value="RING-CH-C4HC3_ZSWM2"/>
    <property type="match status" value="1"/>
</dbReference>
<evidence type="ECO:0000313" key="6">
    <source>
        <dbReference type="Proteomes" id="UP000325672"/>
    </source>
</evidence>
<dbReference type="Proteomes" id="UP000325672">
    <property type="component" value="Unassembled WGS sequence"/>
</dbReference>
<dbReference type="PANTHER" id="PTHR21540:SF0">
    <property type="entry name" value="PHD FAMILY PROTEIN"/>
    <property type="match status" value="1"/>
</dbReference>
<feature type="region of interest" description="Disordered" evidence="2">
    <location>
        <begin position="1"/>
        <end position="104"/>
    </location>
</feature>
<feature type="domain" description="SWIM-type" evidence="4">
    <location>
        <begin position="156"/>
        <end position="188"/>
    </location>
</feature>
<feature type="compositionally biased region" description="Polar residues" evidence="2">
    <location>
        <begin position="84"/>
        <end position="93"/>
    </location>
</feature>
<dbReference type="AlphaFoldDB" id="A0A5N6SQR8"/>
<dbReference type="OrthoDB" id="2122982at2759"/>
<dbReference type="PANTHER" id="PTHR21540">
    <property type="entry name" value="RING FINGER AND SWIM DOMAIN-CONTAINING PROTEIN 2"/>
    <property type="match status" value="1"/>
</dbReference>
<protein>
    <submittedName>
        <fullName evidence="5">Uncharacterized protein</fullName>
    </submittedName>
</protein>
<dbReference type="GO" id="GO:0061630">
    <property type="term" value="F:ubiquitin protein ligase activity"/>
    <property type="evidence" value="ECO:0007669"/>
    <property type="project" value="InterPro"/>
</dbReference>
<gene>
    <name evidence="5" type="ORF">BDV38DRAFT_271784</name>
</gene>
<dbReference type="EMBL" id="ML743581">
    <property type="protein sequence ID" value="KAE8136935.1"/>
    <property type="molecule type" value="Genomic_DNA"/>
</dbReference>
<evidence type="ECO:0000313" key="5">
    <source>
        <dbReference type="EMBL" id="KAE8136935.1"/>
    </source>
</evidence>
<keyword evidence="6" id="KW-1185">Reference proteome</keyword>
<dbReference type="InterPro" id="IPR039903">
    <property type="entry name" value="Zswim2"/>
</dbReference>
<evidence type="ECO:0000256" key="1">
    <source>
        <dbReference type="PROSITE-ProRule" id="PRU00175"/>
    </source>
</evidence>
<dbReference type="InterPro" id="IPR007527">
    <property type="entry name" value="Znf_SWIM"/>
</dbReference>
<proteinExistence type="predicted"/>
<dbReference type="SUPFAM" id="SSF57850">
    <property type="entry name" value="RING/U-box"/>
    <property type="match status" value="1"/>
</dbReference>